<feature type="signal peptide" evidence="5">
    <location>
        <begin position="1"/>
        <end position="22"/>
    </location>
</feature>
<evidence type="ECO:0000256" key="5">
    <source>
        <dbReference type="SAM" id="SignalP"/>
    </source>
</evidence>
<dbReference type="Proteomes" id="UP001175001">
    <property type="component" value="Unassembled WGS sequence"/>
</dbReference>
<comment type="similarity">
    <text evidence="1">Belongs to the oxygen-dependent FAD-linked oxidoreductase family.</text>
</comment>
<dbReference type="InterPro" id="IPR016169">
    <property type="entry name" value="FAD-bd_PCMH_sub2"/>
</dbReference>
<feature type="chain" id="PRO_5041362305" evidence="5">
    <location>
        <begin position="23"/>
        <end position="479"/>
    </location>
</feature>
<organism evidence="7 8">
    <name type="scientific">Lasiodiplodia hormozganensis</name>
    <dbReference type="NCBI Taxonomy" id="869390"/>
    <lineage>
        <taxon>Eukaryota</taxon>
        <taxon>Fungi</taxon>
        <taxon>Dikarya</taxon>
        <taxon>Ascomycota</taxon>
        <taxon>Pezizomycotina</taxon>
        <taxon>Dothideomycetes</taxon>
        <taxon>Dothideomycetes incertae sedis</taxon>
        <taxon>Botryosphaeriales</taxon>
        <taxon>Botryosphaeriaceae</taxon>
        <taxon>Lasiodiplodia</taxon>
    </lineage>
</organism>
<evidence type="ECO:0000256" key="1">
    <source>
        <dbReference type="ARBA" id="ARBA00005466"/>
    </source>
</evidence>
<dbReference type="GO" id="GO:0071949">
    <property type="term" value="F:FAD binding"/>
    <property type="evidence" value="ECO:0007669"/>
    <property type="project" value="InterPro"/>
</dbReference>
<dbReference type="InterPro" id="IPR016166">
    <property type="entry name" value="FAD-bd_PCMH"/>
</dbReference>
<comment type="caution">
    <text evidence="7">The sequence shown here is derived from an EMBL/GenBank/DDBJ whole genome shotgun (WGS) entry which is preliminary data.</text>
</comment>
<dbReference type="InterPro" id="IPR050416">
    <property type="entry name" value="FAD-linked_Oxidoreductase"/>
</dbReference>
<keyword evidence="4" id="KW-0560">Oxidoreductase</keyword>
<keyword evidence="2" id="KW-0285">Flavoprotein</keyword>
<evidence type="ECO:0000259" key="6">
    <source>
        <dbReference type="PROSITE" id="PS51387"/>
    </source>
</evidence>
<reference evidence="7" key="1">
    <citation type="submission" date="2023-06" db="EMBL/GenBank/DDBJ databases">
        <title>Multi-omics analyses reveal the molecular pathogenesis toolkit of Lasiodiplodia hormozganensis, a cross-kingdom pathogen.</title>
        <authorList>
            <person name="Felix C."/>
            <person name="Meneses R."/>
            <person name="Goncalves M.F.M."/>
            <person name="Tilleman L."/>
            <person name="Duarte A.S."/>
            <person name="Jorrin-Novo J.V."/>
            <person name="Van De Peer Y."/>
            <person name="Deforce D."/>
            <person name="Van Nieuwerburgh F."/>
            <person name="Esteves A.C."/>
            <person name="Alves A."/>
        </authorList>
    </citation>
    <scope>NUCLEOTIDE SEQUENCE</scope>
    <source>
        <strain evidence="7">CBS 339.90</strain>
    </source>
</reference>
<dbReference type="PROSITE" id="PS51387">
    <property type="entry name" value="FAD_PCMH"/>
    <property type="match status" value="1"/>
</dbReference>
<sequence length="479" mass="51602">MMRPTLSLVAVLPFVAPVFSSAETCQEIASKVTSASDVIYALHPNFLSDIHHWYISSSQTPSCVFEPGSAEDLATAVQTIGSARTPFAVRSGGHASNPGFSSTTGVHISLNRLDQVVLSDDNSTVTIGTGLTWVDVYKKLEKTGYNVVGGRTVGPGIGGFTLGGGFSWKTNQYGLTCDTVKSFTLVLPNGTITQVDEDKPDLFFALKGGLNRFGIVVSAEFYTHQQSPQVYGGLALYGNDKLDAVLEATAKFDAESSDPKAQIITTLEGSALTGTTALVLFFYDGPTKPESFGLFDNITATLDTTRTQTFAEFVQGFPSNLITNARGTFHTFSTSKLTPGFVNAVRNETDTLGKVMASHSGTSISYDIEPFLKTYGEKATDSAYPHANSPLPLNLYFAWLSSADDEFWYNAMRSSIETLRTFAINEGIYSSDFTAYPNYAISNTTAEDLYGATNAERLRSIRSQIDPDGIMELAGGFSI</sequence>
<keyword evidence="8" id="KW-1185">Reference proteome</keyword>
<evidence type="ECO:0000256" key="2">
    <source>
        <dbReference type="ARBA" id="ARBA00022630"/>
    </source>
</evidence>
<dbReference type="Gene3D" id="3.40.462.20">
    <property type="match status" value="1"/>
</dbReference>
<keyword evidence="3" id="KW-0274">FAD</keyword>
<dbReference type="Pfam" id="PF01565">
    <property type="entry name" value="FAD_binding_4"/>
    <property type="match status" value="1"/>
</dbReference>
<protein>
    <submittedName>
        <fullName evidence="7">FAD-linked oxidoreductase</fullName>
    </submittedName>
</protein>
<evidence type="ECO:0000256" key="4">
    <source>
        <dbReference type="ARBA" id="ARBA00023002"/>
    </source>
</evidence>
<dbReference type="EMBL" id="JAUJDW010000003">
    <property type="protein sequence ID" value="KAK0663679.1"/>
    <property type="molecule type" value="Genomic_DNA"/>
</dbReference>
<keyword evidence="5" id="KW-0732">Signal</keyword>
<gene>
    <name evidence="7" type="ORF">DIS24_g1010</name>
</gene>
<evidence type="ECO:0000256" key="3">
    <source>
        <dbReference type="ARBA" id="ARBA00022827"/>
    </source>
</evidence>
<feature type="domain" description="FAD-binding PCMH-type" evidence="6">
    <location>
        <begin position="57"/>
        <end position="226"/>
    </location>
</feature>
<evidence type="ECO:0000313" key="8">
    <source>
        <dbReference type="Proteomes" id="UP001175001"/>
    </source>
</evidence>
<dbReference type="InterPro" id="IPR036318">
    <property type="entry name" value="FAD-bd_PCMH-like_sf"/>
</dbReference>
<proteinExistence type="inferred from homology"/>
<evidence type="ECO:0000313" key="7">
    <source>
        <dbReference type="EMBL" id="KAK0663679.1"/>
    </source>
</evidence>
<accession>A0AA40D819</accession>
<dbReference type="Gene3D" id="3.30.465.10">
    <property type="match status" value="1"/>
</dbReference>
<dbReference type="AlphaFoldDB" id="A0AA40D819"/>
<dbReference type="PANTHER" id="PTHR42973:SF13">
    <property type="entry name" value="FAD-BINDING PCMH-TYPE DOMAIN-CONTAINING PROTEIN"/>
    <property type="match status" value="1"/>
</dbReference>
<dbReference type="InterPro" id="IPR006094">
    <property type="entry name" value="Oxid_FAD_bind_N"/>
</dbReference>
<name>A0AA40D819_9PEZI</name>
<dbReference type="PANTHER" id="PTHR42973">
    <property type="entry name" value="BINDING OXIDOREDUCTASE, PUTATIVE (AFU_ORTHOLOGUE AFUA_1G17690)-RELATED"/>
    <property type="match status" value="1"/>
</dbReference>
<dbReference type="GO" id="GO:0016491">
    <property type="term" value="F:oxidoreductase activity"/>
    <property type="evidence" value="ECO:0007669"/>
    <property type="project" value="UniProtKB-KW"/>
</dbReference>
<dbReference type="SUPFAM" id="SSF56176">
    <property type="entry name" value="FAD-binding/transporter-associated domain-like"/>
    <property type="match status" value="1"/>
</dbReference>